<feature type="transmembrane region" description="Helical" evidence="1">
    <location>
        <begin position="12"/>
        <end position="32"/>
    </location>
</feature>
<feature type="transmembrane region" description="Helical" evidence="1">
    <location>
        <begin position="52"/>
        <end position="68"/>
    </location>
</feature>
<dbReference type="RefSeq" id="WP_132479285.1">
    <property type="nucleotide sequence ID" value="NZ_SMKW01000001.1"/>
</dbReference>
<accession>A0A4R4ZGW4</accession>
<protein>
    <submittedName>
        <fullName evidence="2">Uncharacterized protein</fullName>
    </submittedName>
</protein>
<keyword evidence="1" id="KW-0812">Transmembrane</keyword>
<evidence type="ECO:0000313" key="2">
    <source>
        <dbReference type="EMBL" id="TDD56669.1"/>
    </source>
</evidence>
<sequence length="404" mass="43576">MNKRVFGNEFYRGAAGPLAMTMLISLVAALFLQPWWAGSWNELVVVVRSGQIFTWPLVATAGAWAASRENRRGTEELLATLPRPGWQPFLVSWAALTLGAALGIATAWGIAATFVFLIATGSGTDWIAALLVCVPAHGAAAAFGMVLGRLIRWRLVVLLTPALALLVYTAASWASWMSGCDALFTILLSAQVSNGSMYAVPSSALQAMWFAAIAASFLVLAVSRRRWLVLVPVALVAELTLLIASVPPNRHVVTDPVAMQEVCTTRGPTICVARYESHVLDELAELGQPMLEKLRGIPGAPEELRFRSSENPDLPAYHYATTATGRFADPVQERGQLAAMLTGTVPTCDGEPFDRAFKAAQSWLLDDAEGATQLLGKTPDREWVTAYFAARVDCDTDATWALLD</sequence>
<evidence type="ECO:0000313" key="3">
    <source>
        <dbReference type="Proteomes" id="UP000294947"/>
    </source>
</evidence>
<name>A0A4R4ZGW4_9PSEU</name>
<keyword evidence="1" id="KW-0472">Membrane</keyword>
<dbReference type="OrthoDB" id="3416461at2"/>
<feature type="transmembrane region" description="Helical" evidence="1">
    <location>
        <begin position="227"/>
        <end position="246"/>
    </location>
</feature>
<dbReference type="Proteomes" id="UP000294947">
    <property type="component" value="Unassembled WGS sequence"/>
</dbReference>
<dbReference type="EMBL" id="SMKW01000001">
    <property type="protein sequence ID" value="TDD56669.1"/>
    <property type="molecule type" value="Genomic_DNA"/>
</dbReference>
<dbReference type="AlphaFoldDB" id="A0A4R4ZGW4"/>
<organism evidence="2 3">
    <name type="scientific">Saccharopolyspora elongata</name>
    <dbReference type="NCBI Taxonomy" id="2530387"/>
    <lineage>
        <taxon>Bacteria</taxon>
        <taxon>Bacillati</taxon>
        <taxon>Actinomycetota</taxon>
        <taxon>Actinomycetes</taxon>
        <taxon>Pseudonocardiales</taxon>
        <taxon>Pseudonocardiaceae</taxon>
        <taxon>Saccharopolyspora</taxon>
    </lineage>
</organism>
<gene>
    <name evidence="2" type="ORF">E1288_00870</name>
</gene>
<keyword evidence="3" id="KW-1185">Reference proteome</keyword>
<reference evidence="2 3" key="1">
    <citation type="submission" date="2019-03" db="EMBL/GenBank/DDBJ databases">
        <title>Draft genome sequences of novel Actinobacteria.</title>
        <authorList>
            <person name="Sahin N."/>
            <person name="Ay H."/>
            <person name="Saygin H."/>
        </authorList>
    </citation>
    <scope>NUCLEOTIDE SEQUENCE [LARGE SCALE GENOMIC DNA]</scope>
    <source>
        <strain evidence="2 3">7K502</strain>
    </source>
</reference>
<feature type="transmembrane region" description="Helical" evidence="1">
    <location>
        <begin position="196"/>
        <end position="220"/>
    </location>
</feature>
<keyword evidence="1" id="KW-1133">Transmembrane helix</keyword>
<feature type="transmembrane region" description="Helical" evidence="1">
    <location>
        <begin position="155"/>
        <end position="176"/>
    </location>
</feature>
<feature type="transmembrane region" description="Helical" evidence="1">
    <location>
        <begin position="126"/>
        <end position="148"/>
    </location>
</feature>
<evidence type="ECO:0000256" key="1">
    <source>
        <dbReference type="SAM" id="Phobius"/>
    </source>
</evidence>
<feature type="transmembrane region" description="Helical" evidence="1">
    <location>
        <begin position="89"/>
        <end position="120"/>
    </location>
</feature>
<comment type="caution">
    <text evidence="2">The sequence shown here is derived from an EMBL/GenBank/DDBJ whole genome shotgun (WGS) entry which is preliminary data.</text>
</comment>
<proteinExistence type="predicted"/>